<gene>
    <name evidence="3" type="ORF">A2W14_01070</name>
</gene>
<feature type="transmembrane region" description="Helical" evidence="2">
    <location>
        <begin position="355"/>
        <end position="374"/>
    </location>
</feature>
<accession>A0A1F5YQF7</accession>
<feature type="region of interest" description="Disordered" evidence="1">
    <location>
        <begin position="525"/>
        <end position="551"/>
    </location>
</feature>
<dbReference type="EMBL" id="MFJA01000067">
    <property type="protein sequence ID" value="OGG02303.1"/>
    <property type="molecule type" value="Genomic_DNA"/>
</dbReference>
<reference evidence="3 4" key="1">
    <citation type="journal article" date="2016" name="Nat. Commun.">
        <title>Thousands of microbial genomes shed light on interconnected biogeochemical processes in an aquifer system.</title>
        <authorList>
            <person name="Anantharaman K."/>
            <person name="Brown C.T."/>
            <person name="Hug L.A."/>
            <person name="Sharon I."/>
            <person name="Castelle C.J."/>
            <person name="Probst A.J."/>
            <person name="Thomas B.C."/>
            <person name="Singh A."/>
            <person name="Wilkins M.J."/>
            <person name="Karaoz U."/>
            <person name="Brodie E.L."/>
            <person name="Williams K.H."/>
            <person name="Hubbard S.S."/>
            <person name="Banfield J.F."/>
        </authorList>
    </citation>
    <scope>NUCLEOTIDE SEQUENCE [LARGE SCALE GENOMIC DNA]</scope>
</reference>
<evidence type="ECO:0008006" key="5">
    <source>
        <dbReference type="Google" id="ProtNLM"/>
    </source>
</evidence>
<organism evidence="3 4">
    <name type="scientific">Candidatus Gottesmanbacteria bacterium RBG_16_37_8</name>
    <dbReference type="NCBI Taxonomy" id="1798371"/>
    <lineage>
        <taxon>Bacteria</taxon>
        <taxon>Candidatus Gottesmaniibacteriota</taxon>
    </lineage>
</organism>
<protein>
    <recommendedName>
        <fullName evidence="5">Baseplate protein J-like domain-containing protein</fullName>
    </recommendedName>
</protein>
<keyword evidence="2" id="KW-0472">Membrane</keyword>
<name>A0A1F5YQF7_9BACT</name>
<sequence>MSILSELLPKKEITNYFIVLGLEEHQVRAAVAEIVGEKVRILGTGKSEFGEEENETEAVDIAISMAEKTIPEKLLINNVIFALPQFYLEGNDVKPEYSKRLKSIAKELDLKVYGFVDYVTSIINYLETTEGSPPTVILMDLSSGHMTISLVRIGKVSQHVIVDRTDSIVADFSSTLPQLKTEILPSKIIIYDFADKTEEIREELLKFPWHKHSIFLHTPKIDIFTNEKIMKSIVEAAATSFLPNFAAATEKADREEKLQEEESGETAATAYSEEIVVEETSPEIKRETGKRFGFINESLSEKAAAIKKETKPLSVKGTGGKPGLSSVMSFLSEKLDSVKAMDFSKKLATILQHKALTLLVPIILVVLFFTYLLLNFPSATVSLITYPQPQSTPMEIIFAKDNSQAAGSVPVILIRSVTSEISGNKSAKSTGTTLLGDKAKGEVTVFNKTTSAKTLPKGSVLSSGPVKFTLDDEVKIASASETGEGITFGKISAKITASTIGPDSNLSANSNFTFQSFSESTLTAKNNLPLSGGTSREISSVSGEDRGKLEEATTSELVTQVKQKLVGQINPRERLLDQPVTTTVSAKKFSAEVGSEAKDLSLDLTLKVEGFAYNQDNLEALINPSTLSAVSGFKFDPTKTTVRIVDTDIDKSGNIKAKVSIIAYFVPDLNLETIRNDIRGKSYTQAISILEKVDKIGGVKISPVNKLPFWQNKLPLNPKNISMAIISR</sequence>
<proteinExistence type="predicted"/>
<comment type="caution">
    <text evidence="3">The sequence shown here is derived from an EMBL/GenBank/DDBJ whole genome shotgun (WGS) entry which is preliminary data.</text>
</comment>
<dbReference type="STRING" id="1798371.A2W14_01070"/>
<evidence type="ECO:0000256" key="1">
    <source>
        <dbReference type="SAM" id="MobiDB-lite"/>
    </source>
</evidence>
<feature type="compositionally biased region" description="Polar residues" evidence="1">
    <location>
        <begin position="525"/>
        <end position="542"/>
    </location>
</feature>
<evidence type="ECO:0000313" key="3">
    <source>
        <dbReference type="EMBL" id="OGG02303.1"/>
    </source>
</evidence>
<keyword evidence="2" id="KW-0812">Transmembrane</keyword>
<evidence type="ECO:0000313" key="4">
    <source>
        <dbReference type="Proteomes" id="UP000176665"/>
    </source>
</evidence>
<keyword evidence="2" id="KW-1133">Transmembrane helix</keyword>
<dbReference type="Proteomes" id="UP000176665">
    <property type="component" value="Unassembled WGS sequence"/>
</dbReference>
<dbReference type="AlphaFoldDB" id="A0A1F5YQF7"/>
<evidence type="ECO:0000256" key="2">
    <source>
        <dbReference type="SAM" id="Phobius"/>
    </source>
</evidence>